<accession>X1UA66</accession>
<dbReference type="AlphaFoldDB" id="X1UA66"/>
<dbReference type="SUPFAM" id="SSF54862">
    <property type="entry name" value="4Fe-4S ferredoxins"/>
    <property type="match status" value="1"/>
</dbReference>
<feature type="non-terminal residue" evidence="2">
    <location>
        <position position="1"/>
    </location>
</feature>
<dbReference type="PROSITE" id="PS00198">
    <property type="entry name" value="4FE4S_FER_1"/>
    <property type="match status" value="1"/>
</dbReference>
<dbReference type="Pfam" id="PF12838">
    <property type="entry name" value="Fer4_7"/>
    <property type="match status" value="1"/>
</dbReference>
<reference evidence="2" key="1">
    <citation type="journal article" date="2014" name="Front. Microbiol.">
        <title>High frequency of phylogenetically diverse reductive dehalogenase-homologous genes in deep subseafloor sedimentary metagenomes.</title>
        <authorList>
            <person name="Kawai M."/>
            <person name="Futagami T."/>
            <person name="Toyoda A."/>
            <person name="Takaki Y."/>
            <person name="Nishi S."/>
            <person name="Hori S."/>
            <person name="Arai W."/>
            <person name="Tsubouchi T."/>
            <person name="Morono Y."/>
            <person name="Uchiyama I."/>
            <person name="Ito T."/>
            <person name="Fujiyama A."/>
            <person name="Inagaki F."/>
            <person name="Takami H."/>
        </authorList>
    </citation>
    <scope>NUCLEOTIDE SEQUENCE</scope>
    <source>
        <strain evidence="2">Expedition CK06-06</strain>
    </source>
</reference>
<dbReference type="PROSITE" id="PS51379">
    <property type="entry name" value="4FE4S_FER_2"/>
    <property type="match status" value="1"/>
</dbReference>
<protein>
    <recommendedName>
        <fullName evidence="1">4Fe-4S ferredoxin-type domain-containing protein</fullName>
    </recommendedName>
</protein>
<evidence type="ECO:0000313" key="2">
    <source>
        <dbReference type="EMBL" id="GAJ00462.1"/>
    </source>
</evidence>
<organism evidence="2">
    <name type="scientific">marine sediment metagenome</name>
    <dbReference type="NCBI Taxonomy" id="412755"/>
    <lineage>
        <taxon>unclassified sequences</taxon>
        <taxon>metagenomes</taxon>
        <taxon>ecological metagenomes</taxon>
    </lineage>
</organism>
<gene>
    <name evidence="2" type="ORF">S12H4_33703</name>
</gene>
<name>X1UA66_9ZZZZ</name>
<evidence type="ECO:0000259" key="1">
    <source>
        <dbReference type="PROSITE" id="PS51379"/>
    </source>
</evidence>
<comment type="caution">
    <text evidence="2">The sequence shown here is derived from an EMBL/GenBank/DDBJ whole genome shotgun (WGS) entry which is preliminary data.</text>
</comment>
<proteinExistence type="predicted"/>
<dbReference type="InterPro" id="IPR017896">
    <property type="entry name" value="4Fe4S_Fe-S-bd"/>
</dbReference>
<sequence length="44" mass="4949">ITICPPGAFEIDPVTRRVNFDNEKCVACELCIKACPPRAMELHF</sequence>
<dbReference type="Gene3D" id="3.30.70.20">
    <property type="match status" value="1"/>
</dbReference>
<feature type="domain" description="4Fe-4S ferredoxin-type" evidence="1">
    <location>
        <begin position="16"/>
        <end position="44"/>
    </location>
</feature>
<dbReference type="InterPro" id="IPR017900">
    <property type="entry name" value="4Fe4S_Fe_S_CS"/>
</dbReference>
<dbReference type="EMBL" id="BARW01019889">
    <property type="protein sequence ID" value="GAJ00462.1"/>
    <property type="molecule type" value="Genomic_DNA"/>
</dbReference>